<dbReference type="Pfam" id="PF03567">
    <property type="entry name" value="Sulfotransfer_2"/>
    <property type="match status" value="1"/>
</dbReference>
<dbReference type="GO" id="GO:0016020">
    <property type="term" value="C:membrane"/>
    <property type="evidence" value="ECO:0007669"/>
    <property type="project" value="InterPro"/>
</dbReference>
<proteinExistence type="predicted"/>
<protein>
    <recommendedName>
        <fullName evidence="2">Sulfotransferase family protein</fullName>
    </recommendedName>
</protein>
<sequence>MLVSDSRKLIFVHIRKTGGSTVDRLLRAHVEDLRGLRARHQFAIRGKKRSEEWDEYFKFAFVGNPWARLVSWHAI</sequence>
<accession>A0A6J4TXP8</accession>
<dbReference type="AlphaFoldDB" id="A0A6J4TXP8"/>
<name>A0A6J4TXP8_9ACTN</name>
<dbReference type="GO" id="GO:0008146">
    <property type="term" value="F:sulfotransferase activity"/>
    <property type="evidence" value="ECO:0007669"/>
    <property type="project" value="InterPro"/>
</dbReference>
<evidence type="ECO:0000313" key="1">
    <source>
        <dbReference type="EMBL" id="CAA9534533.1"/>
    </source>
</evidence>
<dbReference type="InterPro" id="IPR005331">
    <property type="entry name" value="Sulfotransferase"/>
</dbReference>
<reference evidence="1" key="1">
    <citation type="submission" date="2020-02" db="EMBL/GenBank/DDBJ databases">
        <authorList>
            <person name="Meier V. D."/>
        </authorList>
    </citation>
    <scope>NUCLEOTIDE SEQUENCE</scope>
    <source>
        <strain evidence="1">AVDCRST_MAG05</strain>
    </source>
</reference>
<dbReference type="EMBL" id="CADCVM010000511">
    <property type="protein sequence ID" value="CAA9534533.1"/>
    <property type="molecule type" value="Genomic_DNA"/>
</dbReference>
<gene>
    <name evidence="1" type="ORF">AVDCRST_MAG05-4725</name>
</gene>
<organism evidence="1">
    <name type="scientific">uncultured Rubrobacteraceae bacterium</name>
    <dbReference type="NCBI Taxonomy" id="349277"/>
    <lineage>
        <taxon>Bacteria</taxon>
        <taxon>Bacillati</taxon>
        <taxon>Actinomycetota</taxon>
        <taxon>Rubrobacteria</taxon>
        <taxon>Rubrobacterales</taxon>
        <taxon>Rubrobacteraceae</taxon>
        <taxon>environmental samples</taxon>
    </lineage>
</organism>
<evidence type="ECO:0008006" key="2">
    <source>
        <dbReference type="Google" id="ProtNLM"/>
    </source>
</evidence>